<evidence type="ECO:0008006" key="9">
    <source>
        <dbReference type="Google" id="ProtNLM"/>
    </source>
</evidence>
<dbReference type="PANTHER" id="PTHR21716">
    <property type="entry name" value="TRANSMEMBRANE PROTEIN"/>
    <property type="match status" value="1"/>
</dbReference>
<feature type="transmembrane region" description="Helical" evidence="6">
    <location>
        <begin position="732"/>
        <end position="750"/>
    </location>
</feature>
<sequence length="890" mass="99819">MDHYSPLENIFNVIGGLPQGHDKPVKHALYNSVALFLLFLSCAAAYAVYMILEPFFKPLIWAVLVGSALHPLKRSLKCRFQTWFENLSVTNTPIILGVLLLPVNIIHDVSEFIGENIWKRFKLIVGFGVSIPIICVLYHYTPKLIVSITWQILLYVWNTLNFILNNSSLGVLSFIIIGYITIVILMWQPENNVRFHYASIIIWLMCSSCLAQQFGSFQVPVFIVSQIIIFGGFLLEIYTIYDTMKNSGHPISVTESLLLALHDKQEDTVTSENPSNEYIEVKKTKQLSFKDKPEKLEESLSNQSNKKDPWALELFEDENCDLRNQKKPTVPSIELHRTDIKKSLRLQRSLSQPQFSTKLRKGSILKLGQQLNLNFSSSSLVDTETYGSTFYLYSVFWACILMLLWKNIMLLPLLPLPILFYLIKHLGLYIGLWSCLIEKFHIILDIIVNWCQERHDALVPVPIRGIYHTAHRINQAIKTGIRESIDTVASVVVIFGLIIFLICASVFIVLQIYAEGIMLAQMTGNLINQTVVHNPELRQLLPPAWDDTMDSILDNAYQYGREGISKAVKAMMSGVDHAKSEKLEKQVLELWDRVYQNWMSSNDSYGPSVTEDAVRNSWETFVNDLQKSPEMLNLDGLMDFGKQNIGTLMSLLESVWGILKGNITLILGSMSTFLSVILGGGSAVLNFILNVVVFLTTLFYLLNSSGDLYKPVEILTNFSPTGRRIGNALEGAVNGVFSASFKMATFYGMWTWFIHNLFGVKIVYLPTAFATILGAVPFLGTYWACIPAVLDLWLSQERGVSAILFAAFQFLPTSIVDTTIYKEIKGGGHPYLTGLAIAGGIFCLGVEGAIMGPMLLCGLYVAVDLSSSLFKESPSEESLKARSSGSQNNA</sequence>
<evidence type="ECO:0000256" key="5">
    <source>
        <dbReference type="ARBA" id="ARBA00023136"/>
    </source>
</evidence>
<feature type="transmembrane region" description="Helical" evidence="6">
    <location>
        <begin position="84"/>
        <end position="105"/>
    </location>
</feature>
<feature type="transmembrane region" description="Helical" evidence="6">
    <location>
        <begin position="414"/>
        <end position="436"/>
    </location>
</feature>
<reference evidence="7" key="1">
    <citation type="submission" date="2022-01" db="EMBL/GenBank/DDBJ databases">
        <authorList>
            <person name="King R."/>
        </authorList>
    </citation>
    <scope>NUCLEOTIDE SEQUENCE</scope>
</reference>
<dbReference type="GO" id="GO:0016020">
    <property type="term" value="C:membrane"/>
    <property type="evidence" value="ECO:0007669"/>
    <property type="project" value="UniProtKB-SubCell"/>
</dbReference>
<keyword evidence="4 6" id="KW-1133">Transmembrane helix</keyword>
<keyword evidence="3 6" id="KW-0812">Transmembrane</keyword>
<feature type="transmembrane region" description="Helical" evidence="6">
    <location>
        <begin position="832"/>
        <end position="863"/>
    </location>
</feature>
<dbReference type="PANTHER" id="PTHR21716:SF4">
    <property type="entry name" value="TRANSMEMBRANE PROTEIN 245"/>
    <property type="match status" value="1"/>
</dbReference>
<evidence type="ECO:0000256" key="4">
    <source>
        <dbReference type="ARBA" id="ARBA00022989"/>
    </source>
</evidence>
<feature type="transmembrane region" description="Helical" evidence="6">
    <location>
        <begin position="390"/>
        <end position="408"/>
    </location>
</feature>
<reference evidence="7" key="2">
    <citation type="submission" date="2022-10" db="EMBL/GenBank/DDBJ databases">
        <authorList>
            <consortium name="ENA_rothamsted_submissions"/>
            <consortium name="culmorum"/>
            <person name="King R."/>
        </authorList>
    </citation>
    <scope>NUCLEOTIDE SEQUENCE</scope>
</reference>
<evidence type="ECO:0000256" key="3">
    <source>
        <dbReference type="ARBA" id="ARBA00022692"/>
    </source>
</evidence>
<feature type="transmembrane region" description="Helical" evidence="6">
    <location>
        <begin position="169"/>
        <end position="188"/>
    </location>
</feature>
<dbReference type="AlphaFoldDB" id="A0A9N9SIV3"/>
<evidence type="ECO:0000313" key="7">
    <source>
        <dbReference type="EMBL" id="CAG9823488.1"/>
    </source>
</evidence>
<feature type="transmembrane region" description="Helical" evidence="6">
    <location>
        <begin position="802"/>
        <end position="820"/>
    </location>
</feature>
<dbReference type="InterPro" id="IPR002549">
    <property type="entry name" value="AI-2E-like"/>
</dbReference>
<keyword evidence="8" id="KW-1185">Reference proteome</keyword>
<feature type="transmembrane region" description="Helical" evidence="6">
    <location>
        <begin position="28"/>
        <end position="49"/>
    </location>
</feature>
<evidence type="ECO:0000313" key="8">
    <source>
        <dbReference type="Proteomes" id="UP001153737"/>
    </source>
</evidence>
<comment type="subcellular location">
    <subcellularLocation>
        <location evidence="1">Membrane</location>
        <topology evidence="1">Multi-pass membrane protein</topology>
    </subcellularLocation>
</comment>
<protein>
    <recommendedName>
        <fullName evidence="9">Transmembrane protein 245</fullName>
    </recommendedName>
</protein>
<proteinExistence type="inferred from homology"/>
<dbReference type="EMBL" id="OU896713">
    <property type="protein sequence ID" value="CAG9823488.1"/>
    <property type="molecule type" value="Genomic_DNA"/>
</dbReference>
<evidence type="ECO:0000256" key="2">
    <source>
        <dbReference type="ARBA" id="ARBA00009773"/>
    </source>
</evidence>
<feature type="transmembrane region" description="Helical" evidence="6">
    <location>
        <begin position="195"/>
        <end position="215"/>
    </location>
</feature>
<comment type="similarity">
    <text evidence="2">Belongs to the autoinducer-2 exporter (AI-2E) (TC 2.A.86) family.</text>
</comment>
<organism evidence="7 8">
    <name type="scientific">Phaedon cochleariae</name>
    <name type="common">Mustard beetle</name>
    <dbReference type="NCBI Taxonomy" id="80249"/>
    <lineage>
        <taxon>Eukaryota</taxon>
        <taxon>Metazoa</taxon>
        <taxon>Ecdysozoa</taxon>
        <taxon>Arthropoda</taxon>
        <taxon>Hexapoda</taxon>
        <taxon>Insecta</taxon>
        <taxon>Pterygota</taxon>
        <taxon>Neoptera</taxon>
        <taxon>Endopterygota</taxon>
        <taxon>Coleoptera</taxon>
        <taxon>Polyphaga</taxon>
        <taxon>Cucujiformia</taxon>
        <taxon>Chrysomeloidea</taxon>
        <taxon>Chrysomelidae</taxon>
        <taxon>Chrysomelinae</taxon>
        <taxon>Chrysomelini</taxon>
        <taxon>Phaedon</taxon>
    </lineage>
</organism>
<feature type="transmembrane region" description="Helical" evidence="6">
    <location>
        <begin position="684"/>
        <end position="702"/>
    </location>
</feature>
<feature type="transmembrane region" description="Helical" evidence="6">
    <location>
        <begin position="488"/>
        <end position="514"/>
    </location>
</feature>
<evidence type="ECO:0000256" key="1">
    <source>
        <dbReference type="ARBA" id="ARBA00004141"/>
    </source>
</evidence>
<name>A0A9N9SIV3_PHACE</name>
<feature type="transmembrane region" description="Helical" evidence="6">
    <location>
        <begin position="762"/>
        <end position="790"/>
    </location>
</feature>
<feature type="transmembrane region" description="Helical" evidence="6">
    <location>
        <begin position="221"/>
        <end position="241"/>
    </location>
</feature>
<dbReference type="OrthoDB" id="5970161at2759"/>
<gene>
    <name evidence="7" type="ORF">PHAECO_LOCUS11361</name>
</gene>
<dbReference type="Pfam" id="PF01594">
    <property type="entry name" value="AI-2E_transport"/>
    <property type="match status" value="1"/>
</dbReference>
<dbReference type="Proteomes" id="UP001153737">
    <property type="component" value="Chromosome 7"/>
</dbReference>
<keyword evidence="5 6" id="KW-0472">Membrane</keyword>
<accession>A0A9N9SIV3</accession>
<feature type="transmembrane region" description="Helical" evidence="6">
    <location>
        <begin position="117"/>
        <end position="137"/>
    </location>
</feature>
<evidence type="ECO:0000256" key="6">
    <source>
        <dbReference type="SAM" id="Phobius"/>
    </source>
</evidence>